<evidence type="ECO:0000256" key="3">
    <source>
        <dbReference type="ARBA" id="ARBA00022741"/>
    </source>
</evidence>
<dbReference type="GO" id="GO:0022857">
    <property type="term" value="F:transmembrane transporter activity"/>
    <property type="evidence" value="ECO:0007669"/>
    <property type="project" value="UniProtKB-ARBA"/>
</dbReference>
<protein>
    <submittedName>
        <fullName evidence="6">ABC transporter, ATP-binding protein</fullName>
    </submittedName>
</protein>
<dbReference type="eggNOG" id="COG1136">
    <property type="taxonomic scope" value="Bacteria"/>
</dbReference>
<dbReference type="Gene3D" id="3.40.50.300">
    <property type="entry name" value="P-loop containing nucleotide triphosphate hydrolases"/>
    <property type="match status" value="1"/>
</dbReference>
<dbReference type="PANTHER" id="PTHR42798">
    <property type="entry name" value="LIPOPROTEIN-RELEASING SYSTEM ATP-BINDING PROTEIN LOLD"/>
    <property type="match status" value="1"/>
</dbReference>
<evidence type="ECO:0000313" key="7">
    <source>
        <dbReference type="Proteomes" id="UP000003178"/>
    </source>
</evidence>
<comment type="caution">
    <text evidence="6">The sequence shown here is derived from an EMBL/GenBank/DDBJ whole genome shotgun (WGS) entry which is preliminary data.</text>
</comment>
<sequence length="224" mass="25187">MKLFRARNLKKYYKTEDIEIKAVDEINLEIEESEFIAIVGKSGSGKTTLLNILAGLEKPDSGTVEINGKDISKMDRDEMAIFRRREIGIVFQSYNLVSTLSVLDNILLPFVLDSQNPDMKFVDDIMKSLGIYEKKNMMPHQLSGGEKQRTAIARAIAIKPTIILADEPTGNLDSRMSKDVMNMLKVISEKYSQTLIVVTHDESIAQLADRVIHIRDGKIMNGVI</sequence>
<dbReference type="InterPro" id="IPR017911">
    <property type="entry name" value="MacB-like_ATP-bd"/>
</dbReference>
<evidence type="ECO:0000256" key="2">
    <source>
        <dbReference type="ARBA" id="ARBA00022448"/>
    </source>
</evidence>
<keyword evidence="4 6" id="KW-0067">ATP-binding</keyword>
<dbReference type="HOGENOM" id="CLU_000604_1_22_9"/>
<dbReference type="SMART" id="SM00382">
    <property type="entry name" value="AAA"/>
    <property type="match status" value="1"/>
</dbReference>
<dbReference type="Proteomes" id="UP000003178">
    <property type="component" value="Unassembled WGS sequence"/>
</dbReference>
<dbReference type="Pfam" id="PF00005">
    <property type="entry name" value="ABC_tran"/>
    <property type="match status" value="1"/>
</dbReference>
<gene>
    <name evidence="6" type="ORF">CLOHIR_00462</name>
</gene>
<dbReference type="RefSeq" id="WP_006439384.1">
    <property type="nucleotide sequence ID" value="NZ_DS995355.1"/>
</dbReference>
<evidence type="ECO:0000313" key="6">
    <source>
        <dbReference type="EMBL" id="EEA85888.1"/>
    </source>
</evidence>
<feature type="domain" description="ABC transporter" evidence="5">
    <location>
        <begin position="4"/>
        <end position="224"/>
    </location>
</feature>
<keyword evidence="3" id="KW-0547">Nucleotide-binding</keyword>
<dbReference type="OrthoDB" id="9802264at2"/>
<dbReference type="PROSITE" id="PS50893">
    <property type="entry name" value="ABC_TRANSPORTER_2"/>
    <property type="match status" value="1"/>
</dbReference>
<dbReference type="InterPro" id="IPR003593">
    <property type="entry name" value="AAA+_ATPase"/>
</dbReference>
<dbReference type="SUPFAM" id="SSF52540">
    <property type="entry name" value="P-loop containing nucleoside triphosphate hydrolases"/>
    <property type="match status" value="1"/>
</dbReference>
<dbReference type="GO" id="GO:0005524">
    <property type="term" value="F:ATP binding"/>
    <property type="evidence" value="ECO:0007669"/>
    <property type="project" value="UniProtKB-KW"/>
</dbReference>
<proteinExistence type="inferred from homology"/>
<dbReference type="CDD" id="cd03255">
    <property type="entry name" value="ABC_MJ0796_LolCDE_FtsE"/>
    <property type="match status" value="1"/>
</dbReference>
<evidence type="ECO:0000259" key="5">
    <source>
        <dbReference type="PROSITE" id="PS50893"/>
    </source>
</evidence>
<dbReference type="PANTHER" id="PTHR42798:SF6">
    <property type="entry name" value="CELL DIVISION ATP-BINDING PROTEIN FTSE"/>
    <property type="match status" value="1"/>
</dbReference>
<dbReference type="GO" id="GO:0098796">
    <property type="term" value="C:membrane protein complex"/>
    <property type="evidence" value="ECO:0007669"/>
    <property type="project" value="UniProtKB-ARBA"/>
</dbReference>
<keyword evidence="7" id="KW-1185">Reference proteome</keyword>
<reference evidence="6 7" key="2">
    <citation type="submission" date="2008-10" db="EMBL/GenBank/DDBJ databases">
        <title>Draft genome sequence of Clostridium hiranonis (DSM 13275).</title>
        <authorList>
            <person name="Sudarsanam P."/>
            <person name="Ley R."/>
            <person name="Guruge J."/>
            <person name="Turnbaugh P.J."/>
            <person name="Mahowald M."/>
            <person name="Liep D."/>
            <person name="Gordon J."/>
        </authorList>
    </citation>
    <scope>NUCLEOTIDE SEQUENCE [LARGE SCALE GENOMIC DNA]</scope>
    <source>
        <strain evidence="6 7">DSM 13275</strain>
    </source>
</reference>
<dbReference type="InterPro" id="IPR003439">
    <property type="entry name" value="ABC_transporter-like_ATP-bd"/>
</dbReference>
<keyword evidence="2" id="KW-0813">Transport</keyword>
<reference evidence="6 7" key="1">
    <citation type="submission" date="2008-09" db="EMBL/GenBank/DDBJ databases">
        <authorList>
            <person name="Fulton L."/>
            <person name="Clifton S."/>
            <person name="Fulton B."/>
            <person name="Xu J."/>
            <person name="Minx P."/>
            <person name="Pepin K.H."/>
            <person name="Johnson M."/>
            <person name="Thiruvilangam P."/>
            <person name="Bhonagiri V."/>
            <person name="Nash W.E."/>
            <person name="Mardis E.R."/>
            <person name="Wilson R.K."/>
        </authorList>
    </citation>
    <scope>NUCLEOTIDE SEQUENCE [LARGE SCALE GENOMIC DNA]</scope>
    <source>
        <strain evidence="6 7">DSM 13275</strain>
    </source>
</reference>
<evidence type="ECO:0000256" key="1">
    <source>
        <dbReference type="ARBA" id="ARBA00005417"/>
    </source>
</evidence>
<name>B6FX63_PEPHT</name>
<accession>B6FX63</accession>
<dbReference type="STRING" id="500633.CLOHIR_00462"/>
<dbReference type="FunFam" id="3.40.50.300:FF:000032">
    <property type="entry name" value="Export ABC transporter ATP-binding protein"/>
    <property type="match status" value="1"/>
</dbReference>
<comment type="similarity">
    <text evidence="1">Belongs to the ABC transporter superfamily.</text>
</comment>
<organism evidence="6 7">
    <name type="scientific">Peptacetobacter hiranonis (strain DSM 13275 / JCM 10541 / KCTC 15199 / TO-931)</name>
    <name type="common">Clostridium hiranonis</name>
    <dbReference type="NCBI Taxonomy" id="500633"/>
    <lineage>
        <taxon>Bacteria</taxon>
        <taxon>Bacillati</taxon>
        <taxon>Bacillota</taxon>
        <taxon>Clostridia</taxon>
        <taxon>Peptostreptococcales</taxon>
        <taxon>Peptostreptococcaceae</taxon>
        <taxon>Peptacetobacter</taxon>
    </lineage>
</organism>
<dbReference type="EMBL" id="ABWP01000015">
    <property type="protein sequence ID" value="EEA85888.1"/>
    <property type="molecule type" value="Genomic_DNA"/>
</dbReference>
<dbReference type="InterPro" id="IPR027417">
    <property type="entry name" value="P-loop_NTPase"/>
</dbReference>
<dbReference type="GO" id="GO:0016887">
    <property type="term" value="F:ATP hydrolysis activity"/>
    <property type="evidence" value="ECO:0007669"/>
    <property type="project" value="InterPro"/>
</dbReference>
<evidence type="ECO:0000256" key="4">
    <source>
        <dbReference type="ARBA" id="ARBA00022840"/>
    </source>
</evidence>
<dbReference type="AlphaFoldDB" id="B6FX63"/>